<evidence type="ECO:0000256" key="3">
    <source>
        <dbReference type="ARBA" id="ARBA00022692"/>
    </source>
</evidence>
<feature type="transmembrane region" description="Helical" evidence="7">
    <location>
        <begin position="632"/>
        <end position="653"/>
    </location>
</feature>
<name>A0A0F7UPA2_NEOCL</name>
<feature type="region of interest" description="Disordered" evidence="6">
    <location>
        <begin position="41"/>
        <end position="62"/>
    </location>
</feature>
<feature type="transmembrane region" description="Helical" evidence="7">
    <location>
        <begin position="694"/>
        <end position="713"/>
    </location>
</feature>
<reference evidence="8" key="1">
    <citation type="journal article" date="2015" name="PLoS ONE">
        <title>Comprehensive Evaluation of Toxoplasma gondii VEG and Neospora caninum LIV Genomes with Tachyzoite Stage Transcriptome and Proteome Defines Novel Transcript Features.</title>
        <authorList>
            <person name="Ramaprasad A."/>
            <person name="Mourier T."/>
            <person name="Naeem R."/>
            <person name="Malas T.B."/>
            <person name="Moussa E."/>
            <person name="Panigrahi A."/>
            <person name="Vermont S.J."/>
            <person name="Otto T.D."/>
            <person name="Wastling J."/>
            <person name="Pain A."/>
        </authorList>
    </citation>
    <scope>NUCLEOTIDE SEQUENCE</scope>
    <source>
        <strain evidence="8">Liverpool</strain>
    </source>
</reference>
<keyword evidence="3 7" id="KW-0812">Transmembrane</keyword>
<comment type="subcellular location">
    <subcellularLocation>
        <location evidence="1">Membrane</location>
        <topology evidence="1">Multi-pass membrane protein</topology>
    </subcellularLocation>
</comment>
<evidence type="ECO:0000313" key="8">
    <source>
        <dbReference type="EMBL" id="CEL70866.1"/>
    </source>
</evidence>
<feature type="compositionally biased region" description="Acidic residues" evidence="6">
    <location>
        <begin position="319"/>
        <end position="330"/>
    </location>
</feature>
<keyword evidence="2" id="KW-0813">Transport</keyword>
<feature type="transmembrane region" description="Helical" evidence="7">
    <location>
        <begin position="464"/>
        <end position="482"/>
    </location>
</feature>
<sequence length="888" mass="94404">MEGASLGRAALVVFGMFVPYIFSGLAQRRLYDKPLPPSPRRCSGASVSSPAAPPPPSLAASDDLSYAAPREAEGDQGAPGDGCMLLLSPAAHQKDESFRFTFTVLAMNCATSAVVAFLALLLVHLWDWNGGRAGGQREAEEGVHATDEKASETEGNRERIWAEDNEEPAGGSIRKGESERAPRDAFRGFQMAILSRAAWRQAVQEVGTLCRRYLCFSLSSLPTSEGARRVAARLHQSRRGEPEAHPVTPHFFLRKDGAPDHAASRFSLASLVSPWKTLSRLVSCWHPRAFSLYSLRSAGLGRRSRPPPRCLGQGRDEQGEGEGESETELEGVDGVKGEALSSCVWPPNWKPRREGDAAMGAFPSPSPLVKQRDVGVASQRYRTSRLFPPTDNGQGKEDIAAGQDSSIRRELLLVSFCTFAAKAASFHSLIVIDFATLAVAKCAKPVGVLVLSALLGRRVRRRELVSVLWLAVWVYVFNASSASEKRKDGGARASASVFDADLGERILGNLVLLISLVLDSFSVSRQDQVLLQRHRLCPYTLMLASSVYGLLFSLLLCFWFEGASGFRFFLASVVAASGASGPASPAFLSPTRRFTAGFQHLPSAPAGESPVANLAWAAGEARDGRARAGVSFLSLVSLSPFACGIVVAVGSAVSQLCGSQCMRLVGAVSTSILSTLRRVALVFVALLLQREPVPWLAGVAVTNICVVAIFRLLSSLRARHKVCSPLPSPSSTTRSAAVASQVRFAGSTHTSPHWSSLASPAVCSSVFQDELSSPCSLRSVYPASPLPLFASASCLQESGRCWAEGAQTCSEASPTLSVFVATGEAGLRQGFTGDDSPRGLSSFASRLPSLSSPASTCEDGKQGSPTLGGTMSTAAHSDDGDEKGKRSA</sequence>
<gene>
    <name evidence="8" type="ORF">BN1204_065370</name>
</gene>
<feature type="transmembrane region" description="Helical" evidence="7">
    <location>
        <begin position="536"/>
        <end position="560"/>
    </location>
</feature>
<feature type="transmembrane region" description="Helical" evidence="7">
    <location>
        <begin position="6"/>
        <end position="26"/>
    </location>
</feature>
<accession>A0A0F7UPA2</accession>
<protein>
    <submittedName>
        <fullName evidence="8">UAA transporter family protein</fullName>
    </submittedName>
</protein>
<feature type="region of interest" description="Disordered" evidence="6">
    <location>
        <begin position="300"/>
        <end position="330"/>
    </location>
</feature>
<dbReference type="EMBL" id="LN714487">
    <property type="protein sequence ID" value="CEL70866.1"/>
    <property type="molecule type" value="Genomic_DNA"/>
</dbReference>
<feature type="compositionally biased region" description="Basic and acidic residues" evidence="6">
    <location>
        <begin position="876"/>
        <end position="888"/>
    </location>
</feature>
<keyword evidence="4 7" id="KW-1133">Transmembrane helix</keyword>
<proteinExistence type="predicted"/>
<evidence type="ECO:0000256" key="6">
    <source>
        <dbReference type="SAM" id="MobiDB-lite"/>
    </source>
</evidence>
<dbReference type="GO" id="GO:0000139">
    <property type="term" value="C:Golgi membrane"/>
    <property type="evidence" value="ECO:0007669"/>
    <property type="project" value="TreeGrafter"/>
</dbReference>
<evidence type="ECO:0000256" key="2">
    <source>
        <dbReference type="ARBA" id="ARBA00022448"/>
    </source>
</evidence>
<evidence type="ECO:0000256" key="7">
    <source>
        <dbReference type="SAM" id="Phobius"/>
    </source>
</evidence>
<organism evidence="8">
    <name type="scientific">Neospora caninum (strain Liverpool)</name>
    <dbReference type="NCBI Taxonomy" id="572307"/>
    <lineage>
        <taxon>Eukaryota</taxon>
        <taxon>Sar</taxon>
        <taxon>Alveolata</taxon>
        <taxon>Apicomplexa</taxon>
        <taxon>Conoidasida</taxon>
        <taxon>Coccidia</taxon>
        <taxon>Eucoccidiorida</taxon>
        <taxon>Eimeriorina</taxon>
        <taxon>Sarcocystidae</taxon>
        <taxon>Neospora</taxon>
    </lineage>
</organism>
<feature type="region of interest" description="Disordered" evidence="6">
    <location>
        <begin position="829"/>
        <end position="888"/>
    </location>
</feature>
<feature type="transmembrane region" description="Helical" evidence="7">
    <location>
        <begin position="424"/>
        <end position="443"/>
    </location>
</feature>
<evidence type="ECO:0000256" key="1">
    <source>
        <dbReference type="ARBA" id="ARBA00004141"/>
    </source>
</evidence>
<feature type="transmembrane region" description="Helical" evidence="7">
    <location>
        <begin position="506"/>
        <end position="524"/>
    </location>
</feature>
<evidence type="ECO:0000256" key="4">
    <source>
        <dbReference type="ARBA" id="ARBA00022989"/>
    </source>
</evidence>
<dbReference type="PANTHER" id="PTHR10778">
    <property type="entry name" value="SOLUTE CARRIER FAMILY 35 MEMBER B"/>
    <property type="match status" value="1"/>
</dbReference>
<dbReference type="GO" id="GO:0022857">
    <property type="term" value="F:transmembrane transporter activity"/>
    <property type="evidence" value="ECO:0007669"/>
    <property type="project" value="TreeGrafter"/>
</dbReference>
<feature type="region of interest" description="Disordered" evidence="6">
    <location>
        <begin position="134"/>
        <end position="157"/>
    </location>
</feature>
<keyword evidence="5 7" id="KW-0472">Membrane</keyword>
<evidence type="ECO:0000256" key="5">
    <source>
        <dbReference type="ARBA" id="ARBA00023136"/>
    </source>
</evidence>
<feature type="compositionally biased region" description="Basic and acidic residues" evidence="6">
    <location>
        <begin position="135"/>
        <end position="157"/>
    </location>
</feature>
<dbReference type="InterPro" id="IPR013657">
    <property type="entry name" value="SCL35B1-4/HUT1"/>
</dbReference>
<dbReference type="GO" id="GO:0005789">
    <property type="term" value="C:endoplasmic reticulum membrane"/>
    <property type="evidence" value="ECO:0007669"/>
    <property type="project" value="TreeGrafter"/>
</dbReference>
<feature type="transmembrane region" description="Helical" evidence="7">
    <location>
        <begin position="102"/>
        <end position="126"/>
    </location>
</feature>
<dbReference type="AlphaFoldDB" id="A0A0F7UPA2"/>
<feature type="compositionally biased region" description="Polar residues" evidence="6">
    <location>
        <begin position="863"/>
        <end position="875"/>
    </location>
</feature>
<feature type="compositionally biased region" description="Low complexity" evidence="6">
    <location>
        <begin position="840"/>
        <end position="855"/>
    </location>
</feature>